<dbReference type="SUPFAM" id="SSF51011">
    <property type="entry name" value="Glycosyl hydrolase domain"/>
    <property type="match status" value="1"/>
</dbReference>
<dbReference type="GO" id="GO:0004556">
    <property type="term" value="F:alpha-amylase activity"/>
    <property type="evidence" value="ECO:0007669"/>
    <property type="project" value="TreeGrafter"/>
</dbReference>
<dbReference type="Gene3D" id="2.60.40.1180">
    <property type="entry name" value="Golgi alpha-mannosidase II"/>
    <property type="match status" value="1"/>
</dbReference>
<keyword evidence="2" id="KW-0378">Hydrolase</keyword>
<dbReference type="InterPro" id="IPR032091">
    <property type="entry name" value="Malt_amylase-like_C"/>
</dbReference>
<keyword evidence="6" id="KW-1185">Reference proteome</keyword>
<dbReference type="SUPFAM" id="SSF51445">
    <property type="entry name" value="(Trans)glycosidases"/>
    <property type="match status" value="1"/>
</dbReference>
<dbReference type="eggNOG" id="COG0366">
    <property type="taxonomic scope" value="Bacteria"/>
</dbReference>
<dbReference type="Proteomes" id="UP000013782">
    <property type="component" value="Unassembled WGS sequence"/>
</dbReference>
<dbReference type="InterPro" id="IPR045857">
    <property type="entry name" value="O16G_dom_2"/>
</dbReference>
<sequence>MNNPWWQEAVIYQVYPRSFQDSNNDGIGDLNGITQRLDYLALLGVDALWLSPVYRSPNDDNGYDISDYEAIGPEYGTMEDMDRLIEEAKKSQIKIVMDLVVNHTSDEHPWFQEALKGPDNPYYDFYVWRKGVDGGPPNDLQSNFTSSAWTYVPHLDEYYLHLHSKKQPDLNWENPKMKQAIWDMMNYWLAKGIGGFRLDVIDLIGKEPDRGITKNGPKLHELLQEMNQKTFGKYDVLTVGETWGATPEIAELYSGPERNELSMVFQFEHINLDKQPGKRKWDLKALDPQELHDVFSKWQIQLDQKGWNSLFWNNHDLPRIISRWGDDSPKFRELSGKMLAIYLHFMKGTPYIYQGEEIGMINYPIQSIDEVDDIESIRTYNHRVAEGYPVEDVIASINAKGRDNARHPMQWNQQTNAGFSEAEPWLPVHPDYPTINVEAALADKTSLFYTYQKLIQLRKQYQVIVSGSYQAVAANNPEVLAYRRFTGSEEILVVVNFSKETQSYHLADQDWQAAEELIHNYPESSQQWTQLKPYEAFAVKRKK</sequence>
<dbReference type="Pfam" id="PF00128">
    <property type="entry name" value="Alpha-amylase"/>
    <property type="match status" value="1"/>
</dbReference>
<dbReference type="AlphaFoldDB" id="R2SYB2"/>
<dbReference type="Gene3D" id="3.90.400.10">
    <property type="entry name" value="Oligo-1,6-glucosidase, Domain 2"/>
    <property type="match status" value="1"/>
</dbReference>
<dbReference type="InterPro" id="IPR006047">
    <property type="entry name" value="GH13_cat_dom"/>
</dbReference>
<feature type="domain" description="Glycosyl hydrolase family 13 catalytic" evidence="4">
    <location>
        <begin position="13"/>
        <end position="406"/>
    </location>
</feature>
<evidence type="ECO:0000256" key="2">
    <source>
        <dbReference type="ARBA" id="ARBA00022801"/>
    </source>
</evidence>
<dbReference type="FunFam" id="3.20.20.80:FF:000064">
    <property type="entry name" value="Oligo-1,6-glucosidase"/>
    <property type="match status" value="2"/>
</dbReference>
<proteinExistence type="inferred from homology"/>
<evidence type="ECO:0000313" key="5">
    <source>
        <dbReference type="EMBL" id="EOH97771.1"/>
    </source>
</evidence>
<dbReference type="FunFam" id="3.90.400.10:FF:000002">
    <property type="entry name" value="Sucrose isomerase"/>
    <property type="match status" value="1"/>
</dbReference>
<dbReference type="PATRIC" id="fig|1158607.3.peg.441"/>
<accession>R2SYB2</accession>
<name>R2SYB2_9ENTE</name>
<dbReference type="InterPro" id="IPR013780">
    <property type="entry name" value="Glyco_hydro_b"/>
</dbReference>
<dbReference type="HOGENOM" id="CLU_006462_1_2_9"/>
<dbReference type="OrthoDB" id="9805159at2"/>
<organism evidence="5 6">
    <name type="scientific">Enterococcus pallens ATCC BAA-351</name>
    <dbReference type="NCBI Taxonomy" id="1158607"/>
    <lineage>
        <taxon>Bacteria</taxon>
        <taxon>Bacillati</taxon>
        <taxon>Bacillota</taxon>
        <taxon>Bacilli</taxon>
        <taxon>Lactobacillales</taxon>
        <taxon>Enterococcaceae</taxon>
        <taxon>Enterococcus</taxon>
    </lineage>
</organism>
<dbReference type="FunFam" id="2.60.40.1180:FF:000007">
    <property type="entry name" value="Sucrose isomerase"/>
    <property type="match status" value="1"/>
</dbReference>
<dbReference type="EMBL" id="AJAQ01000001">
    <property type="protein sequence ID" value="EOH97771.1"/>
    <property type="molecule type" value="Genomic_DNA"/>
</dbReference>
<dbReference type="PANTHER" id="PTHR10357:SF179">
    <property type="entry name" value="NEUTRAL AND BASIC AMINO ACID TRANSPORT PROTEIN RBAT"/>
    <property type="match status" value="1"/>
</dbReference>
<dbReference type="PANTHER" id="PTHR10357">
    <property type="entry name" value="ALPHA-AMYLASE FAMILY MEMBER"/>
    <property type="match status" value="1"/>
</dbReference>
<comment type="similarity">
    <text evidence="1">Belongs to the glycosyl hydrolase 13 family.</text>
</comment>
<evidence type="ECO:0000256" key="3">
    <source>
        <dbReference type="ARBA" id="ARBA00023295"/>
    </source>
</evidence>
<dbReference type="GO" id="GO:0009313">
    <property type="term" value="P:oligosaccharide catabolic process"/>
    <property type="evidence" value="ECO:0007669"/>
    <property type="project" value="TreeGrafter"/>
</dbReference>
<evidence type="ECO:0000256" key="1">
    <source>
        <dbReference type="ARBA" id="ARBA00008061"/>
    </source>
</evidence>
<dbReference type="Pfam" id="PF16657">
    <property type="entry name" value="Malt_amylase_C"/>
    <property type="match status" value="1"/>
</dbReference>
<dbReference type="CDD" id="cd11333">
    <property type="entry name" value="AmyAc_SI_OligoGlu_DGase"/>
    <property type="match status" value="1"/>
</dbReference>
<gene>
    <name evidence="5" type="ORF">UAU_00439</name>
</gene>
<dbReference type="STRING" id="160454.RV10_GL004449"/>
<protein>
    <submittedName>
        <fullName evidence="5">Glucan 1,6-alpha-glucosidase</fullName>
    </submittedName>
</protein>
<keyword evidence="3" id="KW-0326">Glycosidase</keyword>
<evidence type="ECO:0000259" key="4">
    <source>
        <dbReference type="SMART" id="SM00642"/>
    </source>
</evidence>
<comment type="caution">
    <text evidence="5">The sequence shown here is derived from an EMBL/GenBank/DDBJ whole genome shotgun (WGS) entry which is preliminary data.</text>
</comment>
<dbReference type="NCBIfam" id="NF008183">
    <property type="entry name" value="PRK10933.1"/>
    <property type="match status" value="1"/>
</dbReference>
<dbReference type="RefSeq" id="WP_010755503.1">
    <property type="nucleotide sequence ID" value="NZ_ASWD01000002.1"/>
</dbReference>
<evidence type="ECO:0000313" key="6">
    <source>
        <dbReference type="Proteomes" id="UP000013782"/>
    </source>
</evidence>
<dbReference type="Gene3D" id="3.20.20.80">
    <property type="entry name" value="Glycosidases"/>
    <property type="match status" value="1"/>
</dbReference>
<dbReference type="InterPro" id="IPR017853">
    <property type="entry name" value="GH"/>
</dbReference>
<reference evidence="5 6" key="1">
    <citation type="submission" date="2013-02" db="EMBL/GenBank/DDBJ databases">
        <title>The Genome Sequence of Enterococcus pallens BAA-351.</title>
        <authorList>
            <consortium name="The Broad Institute Genome Sequencing Platform"/>
            <consortium name="The Broad Institute Genome Sequencing Center for Infectious Disease"/>
            <person name="Earl A.M."/>
            <person name="Gilmore M.S."/>
            <person name="Lebreton F."/>
            <person name="Walker B."/>
            <person name="Young S.K."/>
            <person name="Zeng Q."/>
            <person name="Gargeya S."/>
            <person name="Fitzgerald M."/>
            <person name="Haas B."/>
            <person name="Abouelleil A."/>
            <person name="Alvarado L."/>
            <person name="Arachchi H.M."/>
            <person name="Berlin A.M."/>
            <person name="Chapman S.B."/>
            <person name="Dewar J."/>
            <person name="Goldberg J."/>
            <person name="Griggs A."/>
            <person name="Gujja S."/>
            <person name="Hansen M."/>
            <person name="Howarth C."/>
            <person name="Imamovic A."/>
            <person name="Larimer J."/>
            <person name="McCowan C."/>
            <person name="Murphy C."/>
            <person name="Neiman D."/>
            <person name="Pearson M."/>
            <person name="Priest M."/>
            <person name="Roberts A."/>
            <person name="Saif S."/>
            <person name="Shea T."/>
            <person name="Sisk P."/>
            <person name="Sykes S."/>
            <person name="Wortman J."/>
            <person name="Nusbaum C."/>
            <person name="Birren B."/>
        </authorList>
    </citation>
    <scope>NUCLEOTIDE SEQUENCE [LARGE SCALE GENOMIC DNA]</scope>
    <source>
        <strain evidence="5 6">ATCC BAA-351</strain>
    </source>
</reference>
<dbReference type="SMART" id="SM00642">
    <property type="entry name" value="Aamy"/>
    <property type="match status" value="1"/>
</dbReference>